<name>A0A5R9AKQ2_PSENT</name>
<reference evidence="2" key="2">
    <citation type="submission" date="2019-06" db="EMBL/GenBank/DDBJ databases">
        <title>AzeR, a transcriptional regulator that responds to azelaic acid in Pseudomonas nitroreducens.</title>
        <authorList>
            <person name="Bez C."/>
            <person name="Javvadi S.G."/>
            <person name="Bertani I."/>
            <person name="Devescovi G."/>
            <person name="Studholme D.J."/>
            <person name="Geller A."/>
            <person name="Levy A."/>
            <person name="Venturi V."/>
        </authorList>
    </citation>
    <scope>NUCLEOTIDE SEQUENCE [LARGE SCALE GENOMIC DNA]</scope>
    <source>
        <strain evidence="2">DSM 9128</strain>
    </source>
</reference>
<reference evidence="1 2" key="1">
    <citation type="submission" date="2019-05" db="EMBL/GenBank/DDBJ databases">
        <authorList>
            <person name="Moore K."/>
            <person name="O'Neill P."/>
            <person name="Farbos A."/>
            <person name="Studholme D.J."/>
        </authorList>
    </citation>
    <scope>NUCLEOTIDE SEQUENCE [LARGE SCALE GENOMIC DNA]</scope>
    <source>
        <strain evidence="1 2">DSM 9128</strain>
    </source>
</reference>
<proteinExistence type="predicted"/>
<gene>
    <name evidence="1" type="ORF">FEA48_05385</name>
</gene>
<protein>
    <submittedName>
        <fullName evidence="1">Uncharacterized protein</fullName>
    </submittedName>
</protein>
<evidence type="ECO:0000313" key="2">
    <source>
        <dbReference type="Proteomes" id="UP000307510"/>
    </source>
</evidence>
<evidence type="ECO:0000313" key="1">
    <source>
        <dbReference type="EMBL" id="TLP78635.1"/>
    </source>
</evidence>
<dbReference type="RefSeq" id="WP_138212844.1">
    <property type="nucleotide sequence ID" value="NZ_VASG01000001.1"/>
</dbReference>
<comment type="caution">
    <text evidence="1">The sequence shown here is derived from an EMBL/GenBank/DDBJ whole genome shotgun (WGS) entry which is preliminary data.</text>
</comment>
<dbReference type="EMBL" id="VASG01000001">
    <property type="protein sequence ID" value="TLP78635.1"/>
    <property type="molecule type" value="Genomic_DNA"/>
</dbReference>
<organism evidence="1 2">
    <name type="scientific">Pseudomonas nitroreducens</name>
    <dbReference type="NCBI Taxonomy" id="46680"/>
    <lineage>
        <taxon>Bacteria</taxon>
        <taxon>Pseudomonadati</taxon>
        <taxon>Pseudomonadota</taxon>
        <taxon>Gammaproteobacteria</taxon>
        <taxon>Pseudomonadales</taxon>
        <taxon>Pseudomonadaceae</taxon>
        <taxon>Pseudomonas</taxon>
    </lineage>
</organism>
<accession>A0A5R9AKQ2</accession>
<dbReference type="Proteomes" id="UP000307510">
    <property type="component" value="Unassembled WGS sequence"/>
</dbReference>
<sequence>MEVKNNPSGRLYDILVSARHQPDNIKLRAVWANVFGCEQDDTGEILRLLADLFKLVHEAREATSNLNDVDSALYLEPFNRIENLLAHVNLNANWQGLKGNLDEKTMTELRFGADRLSRLKEAQTLSSDQTSLFTQQLEELLQAALSSELPPELKRLFSKNIECLRHALFAYKISGADGIEDEIDRALGSLLRYKDDIKKSDDNGKRRALFQRFFEIISKLNEAISLGQNTAAIAPPAIALLAKIFS</sequence>
<dbReference type="AlphaFoldDB" id="A0A5R9AKQ2"/>